<gene>
    <name evidence="7" type="ORF">GCM10025791_05730</name>
</gene>
<evidence type="ECO:0000313" key="8">
    <source>
        <dbReference type="Proteomes" id="UP001409585"/>
    </source>
</evidence>
<dbReference type="SUPFAM" id="SSF103088">
    <property type="entry name" value="OmpA-like"/>
    <property type="match status" value="1"/>
</dbReference>
<feature type="transmembrane region" description="Helical" evidence="5">
    <location>
        <begin position="85"/>
        <end position="103"/>
    </location>
</feature>
<feature type="domain" description="OmpA-like" evidence="6">
    <location>
        <begin position="125"/>
        <end position="242"/>
    </location>
</feature>
<evidence type="ECO:0000256" key="1">
    <source>
        <dbReference type="ARBA" id="ARBA00004442"/>
    </source>
</evidence>
<evidence type="ECO:0000256" key="3">
    <source>
        <dbReference type="ARBA" id="ARBA00023237"/>
    </source>
</evidence>
<evidence type="ECO:0000256" key="4">
    <source>
        <dbReference type="PROSITE-ProRule" id="PRU00473"/>
    </source>
</evidence>
<keyword evidence="2 4" id="KW-0472">Membrane</keyword>
<dbReference type="InterPro" id="IPR006665">
    <property type="entry name" value="OmpA-like"/>
</dbReference>
<reference evidence="8" key="1">
    <citation type="journal article" date="2019" name="Int. J. Syst. Evol. Microbiol.">
        <title>The Global Catalogue of Microorganisms (GCM) 10K type strain sequencing project: providing services to taxonomists for standard genome sequencing and annotation.</title>
        <authorList>
            <consortium name="The Broad Institute Genomics Platform"/>
            <consortium name="The Broad Institute Genome Sequencing Center for Infectious Disease"/>
            <person name="Wu L."/>
            <person name="Ma J."/>
        </authorList>
    </citation>
    <scope>NUCLEOTIDE SEQUENCE [LARGE SCALE GENOMIC DNA]</scope>
    <source>
        <strain evidence="8">JCM 19134</strain>
    </source>
</reference>
<dbReference type="PANTHER" id="PTHR30329">
    <property type="entry name" value="STATOR ELEMENT OF FLAGELLAR MOTOR COMPLEX"/>
    <property type="match status" value="1"/>
</dbReference>
<accession>A0AAV3TY48</accession>
<evidence type="ECO:0000256" key="5">
    <source>
        <dbReference type="SAM" id="Phobius"/>
    </source>
</evidence>
<dbReference type="Gene3D" id="3.30.1330.60">
    <property type="entry name" value="OmpA-like domain"/>
    <property type="match status" value="1"/>
</dbReference>
<keyword evidence="5" id="KW-0812">Transmembrane</keyword>
<organism evidence="7 8">
    <name type="scientific">Halioxenophilus aromaticivorans</name>
    <dbReference type="NCBI Taxonomy" id="1306992"/>
    <lineage>
        <taxon>Bacteria</taxon>
        <taxon>Pseudomonadati</taxon>
        <taxon>Pseudomonadota</taxon>
        <taxon>Gammaproteobacteria</taxon>
        <taxon>Alteromonadales</taxon>
        <taxon>Alteromonadaceae</taxon>
        <taxon>Halioxenophilus</taxon>
    </lineage>
</organism>
<dbReference type="InterPro" id="IPR006664">
    <property type="entry name" value="OMP_bac"/>
</dbReference>
<evidence type="ECO:0000313" key="7">
    <source>
        <dbReference type="EMBL" id="GAA4932164.1"/>
    </source>
</evidence>
<sequence>MKLTKFSANVSSNASTLGTSRTWGGLLVGCAMAAVLAGCSTYDPYTGEQETSKTAIGAGVGASVAAVIAYIDNKDEDSSTRNKRILSSAAGGAAIGGGVGYYMDAQEAKLRQQLRGTGVSVERVGDNINLIMPGNITFATARSDIATDFYPVLDSVELVLEEYNKTLVVVAGHTDSDGSESYNKNLSQLRAHAVSDYLANKGVDSVRLETVGFGESQPIASNSTDEGKQQNRRVEITLVPATE</sequence>
<feature type="transmembrane region" description="Helical" evidence="5">
    <location>
        <begin position="54"/>
        <end position="73"/>
    </location>
</feature>
<keyword evidence="3" id="KW-0998">Cell outer membrane</keyword>
<comment type="subcellular location">
    <subcellularLocation>
        <location evidence="1">Cell outer membrane</location>
    </subcellularLocation>
</comment>
<evidence type="ECO:0000256" key="2">
    <source>
        <dbReference type="ARBA" id="ARBA00023136"/>
    </source>
</evidence>
<keyword evidence="8" id="KW-1185">Reference proteome</keyword>
<dbReference type="CDD" id="cd07185">
    <property type="entry name" value="OmpA_C-like"/>
    <property type="match status" value="1"/>
</dbReference>
<dbReference type="InterPro" id="IPR050330">
    <property type="entry name" value="Bact_OuterMem_StrucFunc"/>
</dbReference>
<dbReference type="RefSeq" id="WP_345416757.1">
    <property type="nucleotide sequence ID" value="NZ_AP031496.1"/>
</dbReference>
<feature type="transmembrane region" description="Helical" evidence="5">
    <location>
        <begin position="23"/>
        <end position="42"/>
    </location>
</feature>
<dbReference type="InterPro" id="IPR036737">
    <property type="entry name" value="OmpA-like_sf"/>
</dbReference>
<comment type="caution">
    <text evidence="7">The sequence shown here is derived from an EMBL/GenBank/DDBJ whole genome shotgun (WGS) entry which is preliminary data.</text>
</comment>
<dbReference type="GO" id="GO:0009279">
    <property type="term" value="C:cell outer membrane"/>
    <property type="evidence" value="ECO:0007669"/>
    <property type="project" value="UniProtKB-SubCell"/>
</dbReference>
<dbReference type="PRINTS" id="PR01021">
    <property type="entry name" value="OMPADOMAIN"/>
</dbReference>
<dbReference type="PROSITE" id="PS51123">
    <property type="entry name" value="OMPA_2"/>
    <property type="match status" value="1"/>
</dbReference>
<dbReference type="PANTHER" id="PTHR30329:SF21">
    <property type="entry name" value="LIPOPROTEIN YIAD-RELATED"/>
    <property type="match status" value="1"/>
</dbReference>
<dbReference type="Pfam" id="PF00691">
    <property type="entry name" value="OmpA"/>
    <property type="match status" value="1"/>
</dbReference>
<dbReference type="Proteomes" id="UP001409585">
    <property type="component" value="Unassembled WGS sequence"/>
</dbReference>
<dbReference type="EMBL" id="BAABLX010000004">
    <property type="protein sequence ID" value="GAA4932164.1"/>
    <property type="molecule type" value="Genomic_DNA"/>
</dbReference>
<keyword evidence="5" id="KW-1133">Transmembrane helix</keyword>
<evidence type="ECO:0000259" key="6">
    <source>
        <dbReference type="PROSITE" id="PS51123"/>
    </source>
</evidence>
<name>A0AAV3TY48_9ALTE</name>
<dbReference type="PRINTS" id="PR01023">
    <property type="entry name" value="NAFLGMOTY"/>
</dbReference>
<proteinExistence type="predicted"/>
<protein>
    <submittedName>
        <fullName evidence="7">OmpA family protein</fullName>
    </submittedName>
</protein>
<dbReference type="AlphaFoldDB" id="A0AAV3TY48"/>